<dbReference type="Proteomes" id="UP001447188">
    <property type="component" value="Unassembled WGS sequence"/>
</dbReference>
<protein>
    <submittedName>
        <fullName evidence="2">Uncharacterized protein</fullName>
    </submittedName>
</protein>
<evidence type="ECO:0000313" key="2">
    <source>
        <dbReference type="EMBL" id="KAL0631784.1"/>
    </source>
</evidence>
<name>A0ABR3G753_9PEZI</name>
<evidence type="ECO:0000256" key="1">
    <source>
        <dbReference type="SAM" id="MobiDB-lite"/>
    </source>
</evidence>
<evidence type="ECO:0000313" key="3">
    <source>
        <dbReference type="Proteomes" id="UP001447188"/>
    </source>
</evidence>
<gene>
    <name evidence="2" type="ORF">Q9L58_009353</name>
</gene>
<proteinExistence type="predicted"/>
<feature type="region of interest" description="Disordered" evidence="1">
    <location>
        <begin position="369"/>
        <end position="406"/>
    </location>
</feature>
<accession>A0ABR3G753</accession>
<keyword evidence="3" id="KW-1185">Reference proteome</keyword>
<sequence length="406" mass="44904">MRPTSIPRVSLTKSIHNRFSSIFHPPLPLSPIESRKFLSLVKESFRDQLDASTPKVSPIENHFSQIFAAAAQSSEITATDGLGKEERIKKFLNDPIGVINEQMLLGKATVDLAAICLTRHAKLQRDAGAGAGAGAVEVNQQNGRGPVAFVLEGLRKAGLGTPGELLKSRKLVEAVTYTLVVEGRESVILRWVRASEAEVSLAVRQTVLKVGIFHVRRMHGWKRAEDLFRRVMAGVRENQGRFTLQAHCVTGLELCKAGVEDGFSGSPEFSRLIRSSVHWTVHRQQQAMVHLRYGKMTAVGVKYFDDLSHREEEFWERSGAFWYHKCSKLAMELVLECLAQNQLKEAEMITELLKRRFVGKVAGLDPESVGAKFDAGRAGVEKKKIAPEPESGEQSSDLQGILNGLG</sequence>
<comment type="caution">
    <text evidence="2">The sequence shown here is derived from an EMBL/GenBank/DDBJ whole genome shotgun (WGS) entry which is preliminary data.</text>
</comment>
<reference evidence="2 3" key="1">
    <citation type="submission" date="2024-02" db="EMBL/GenBank/DDBJ databases">
        <title>Discinaceae phylogenomics.</title>
        <authorList>
            <person name="Dirks A.C."/>
            <person name="James T.Y."/>
        </authorList>
    </citation>
    <scope>NUCLEOTIDE SEQUENCE [LARGE SCALE GENOMIC DNA]</scope>
    <source>
        <strain evidence="2 3">ACD0624</strain>
    </source>
</reference>
<dbReference type="EMBL" id="JBBBZM010000212">
    <property type="protein sequence ID" value="KAL0631784.1"/>
    <property type="molecule type" value="Genomic_DNA"/>
</dbReference>
<organism evidence="2 3">
    <name type="scientific">Discina gigas</name>
    <dbReference type="NCBI Taxonomy" id="1032678"/>
    <lineage>
        <taxon>Eukaryota</taxon>
        <taxon>Fungi</taxon>
        <taxon>Dikarya</taxon>
        <taxon>Ascomycota</taxon>
        <taxon>Pezizomycotina</taxon>
        <taxon>Pezizomycetes</taxon>
        <taxon>Pezizales</taxon>
        <taxon>Discinaceae</taxon>
        <taxon>Discina</taxon>
    </lineage>
</organism>